<name>A0A022R963_ERYGU</name>
<keyword evidence="2" id="KW-1185">Reference proteome</keyword>
<proteinExistence type="predicted"/>
<evidence type="ECO:0000313" key="1">
    <source>
        <dbReference type="EMBL" id="EYU36288.1"/>
    </source>
</evidence>
<organism evidence="1 2">
    <name type="scientific">Erythranthe guttata</name>
    <name type="common">Yellow monkey flower</name>
    <name type="synonym">Mimulus guttatus</name>
    <dbReference type="NCBI Taxonomy" id="4155"/>
    <lineage>
        <taxon>Eukaryota</taxon>
        <taxon>Viridiplantae</taxon>
        <taxon>Streptophyta</taxon>
        <taxon>Embryophyta</taxon>
        <taxon>Tracheophyta</taxon>
        <taxon>Spermatophyta</taxon>
        <taxon>Magnoliopsida</taxon>
        <taxon>eudicotyledons</taxon>
        <taxon>Gunneridae</taxon>
        <taxon>Pentapetalae</taxon>
        <taxon>asterids</taxon>
        <taxon>lamiids</taxon>
        <taxon>Lamiales</taxon>
        <taxon>Phrymaceae</taxon>
        <taxon>Erythranthe</taxon>
    </lineage>
</organism>
<evidence type="ECO:0000313" key="2">
    <source>
        <dbReference type="Proteomes" id="UP000030748"/>
    </source>
</evidence>
<protein>
    <submittedName>
        <fullName evidence="1">Uncharacterized protein</fullName>
    </submittedName>
</protein>
<dbReference type="EMBL" id="KI630592">
    <property type="protein sequence ID" value="EYU36288.1"/>
    <property type="molecule type" value="Genomic_DNA"/>
</dbReference>
<reference evidence="1 2" key="1">
    <citation type="journal article" date="2013" name="Proc. Natl. Acad. Sci. U.S.A.">
        <title>Fine-scale variation in meiotic recombination in Mimulus inferred from population shotgun sequencing.</title>
        <authorList>
            <person name="Hellsten U."/>
            <person name="Wright K.M."/>
            <person name="Jenkins J."/>
            <person name="Shu S."/>
            <person name="Yuan Y."/>
            <person name="Wessler S.R."/>
            <person name="Schmutz J."/>
            <person name="Willis J.H."/>
            <person name="Rokhsar D.S."/>
        </authorList>
    </citation>
    <scope>NUCLEOTIDE SEQUENCE [LARGE SCALE GENOMIC DNA]</scope>
    <source>
        <strain evidence="2">cv. DUN x IM62</strain>
    </source>
</reference>
<feature type="non-terminal residue" evidence="1">
    <location>
        <position position="1"/>
    </location>
</feature>
<accession>A0A022R963</accession>
<sequence length="12" mass="1213">TMGGPINNLPIS</sequence>
<dbReference type="Proteomes" id="UP000030748">
    <property type="component" value="Unassembled WGS sequence"/>
</dbReference>
<gene>
    <name evidence="1" type="ORF">MIMGU_mgv1a0175702mg</name>
</gene>